<comment type="caution">
    <text evidence="2">The sequence shown here is derived from an EMBL/GenBank/DDBJ whole genome shotgun (WGS) entry which is preliminary data.</text>
</comment>
<dbReference type="EMBL" id="JADGKB010000319">
    <property type="protein sequence ID" value="KAJ3250044.1"/>
    <property type="molecule type" value="Genomic_DNA"/>
</dbReference>
<organism evidence="2 3">
    <name type="scientific">Boothiomyces macroporosus</name>
    <dbReference type="NCBI Taxonomy" id="261099"/>
    <lineage>
        <taxon>Eukaryota</taxon>
        <taxon>Fungi</taxon>
        <taxon>Fungi incertae sedis</taxon>
        <taxon>Chytridiomycota</taxon>
        <taxon>Chytridiomycota incertae sedis</taxon>
        <taxon>Chytridiomycetes</taxon>
        <taxon>Rhizophydiales</taxon>
        <taxon>Terramycetaceae</taxon>
        <taxon>Boothiomyces</taxon>
    </lineage>
</organism>
<evidence type="ECO:0000313" key="3">
    <source>
        <dbReference type="Proteomes" id="UP001210925"/>
    </source>
</evidence>
<evidence type="ECO:0000259" key="1">
    <source>
        <dbReference type="Pfam" id="PF13391"/>
    </source>
</evidence>
<accession>A0AAD5XZN8</accession>
<gene>
    <name evidence="2" type="ORF">HK103_004097</name>
</gene>
<keyword evidence="3" id="KW-1185">Reference proteome</keyword>
<name>A0AAD5XZN8_9FUNG</name>
<feature type="domain" description="HNH nuclease" evidence="1">
    <location>
        <begin position="8"/>
        <end position="37"/>
    </location>
</feature>
<evidence type="ECO:0000313" key="2">
    <source>
        <dbReference type="EMBL" id="KAJ3250044.1"/>
    </source>
</evidence>
<feature type="non-terminal residue" evidence="2">
    <location>
        <position position="90"/>
    </location>
</feature>
<dbReference type="Proteomes" id="UP001210925">
    <property type="component" value="Unassembled WGS sequence"/>
</dbReference>
<proteinExistence type="predicted"/>
<reference evidence="2" key="1">
    <citation type="submission" date="2020-05" db="EMBL/GenBank/DDBJ databases">
        <title>Phylogenomic resolution of chytrid fungi.</title>
        <authorList>
            <person name="Stajich J.E."/>
            <person name="Amses K."/>
            <person name="Simmons R."/>
            <person name="Seto K."/>
            <person name="Myers J."/>
            <person name="Bonds A."/>
            <person name="Quandt C.A."/>
            <person name="Barry K."/>
            <person name="Liu P."/>
            <person name="Grigoriev I."/>
            <person name="Longcore J.E."/>
            <person name="James T.Y."/>
        </authorList>
    </citation>
    <scope>NUCLEOTIDE SEQUENCE</scope>
    <source>
        <strain evidence="2">PLAUS21</strain>
    </source>
</reference>
<dbReference type="Pfam" id="PF13391">
    <property type="entry name" value="HNH_2"/>
    <property type="match status" value="1"/>
</dbReference>
<dbReference type="InterPro" id="IPR003615">
    <property type="entry name" value="HNH_nuc"/>
</dbReference>
<protein>
    <recommendedName>
        <fullName evidence="1">HNH nuclease domain-containing protein</fullName>
    </recommendedName>
</protein>
<sequence length="90" mass="10581">MFPSSCDNPEHRVMDIRNGILMWTPLNAAFDRFDFTIIKRGDKYFVETLTGDEFREPENVDEKELQLEILNLDGKQISFDKTKPNEWPGE</sequence>
<dbReference type="AlphaFoldDB" id="A0AAD5XZN8"/>